<dbReference type="InterPro" id="IPR039008">
    <property type="entry name" value="IF_rod_dom"/>
</dbReference>
<feature type="compositionally biased region" description="Basic and acidic residues" evidence="7">
    <location>
        <begin position="492"/>
        <end position="502"/>
    </location>
</feature>
<feature type="region of interest" description="Disordered" evidence="7">
    <location>
        <begin position="886"/>
        <end position="910"/>
    </location>
</feature>
<feature type="compositionally biased region" description="Polar residues" evidence="7">
    <location>
        <begin position="1342"/>
        <end position="1351"/>
    </location>
</feature>
<dbReference type="GO" id="GO:0005737">
    <property type="term" value="C:cytoplasm"/>
    <property type="evidence" value="ECO:0007669"/>
    <property type="project" value="Ensembl"/>
</dbReference>
<feature type="compositionally biased region" description="Low complexity" evidence="7">
    <location>
        <begin position="1408"/>
        <end position="1421"/>
    </location>
</feature>
<evidence type="ECO:0000256" key="1">
    <source>
        <dbReference type="ARBA" id="ARBA00022754"/>
    </source>
</evidence>
<dbReference type="EMBL" id="AAKN02015675">
    <property type="status" value="NOT_ANNOTATED_CDS"/>
    <property type="molecule type" value="Genomic_DNA"/>
</dbReference>
<feature type="compositionally biased region" description="Low complexity" evidence="7">
    <location>
        <begin position="1538"/>
        <end position="1551"/>
    </location>
</feature>
<dbReference type="VEuPathDB" id="HostDB:ENSCPOG00000034710"/>
<feature type="region of interest" description="Disordered" evidence="7">
    <location>
        <begin position="555"/>
        <end position="631"/>
    </location>
</feature>
<dbReference type="OMA" id="CQEVENQ"/>
<evidence type="ECO:0000256" key="5">
    <source>
        <dbReference type="RuleBase" id="RU000685"/>
    </source>
</evidence>
<dbReference type="Ensembl" id="ENSCPOT00000047397.1">
    <property type="protein sequence ID" value="ENSCPOP00000026301.1"/>
    <property type="gene ID" value="ENSCPOG00000034710.1"/>
</dbReference>
<dbReference type="SUPFAM" id="SSF64593">
    <property type="entry name" value="Intermediate filament protein, coiled coil region"/>
    <property type="match status" value="2"/>
</dbReference>
<feature type="compositionally biased region" description="Basic and acidic residues" evidence="7">
    <location>
        <begin position="561"/>
        <end position="578"/>
    </location>
</feature>
<feature type="domain" description="IF rod" evidence="8">
    <location>
        <begin position="8"/>
        <end position="313"/>
    </location>
</feature>
<feature type="compositionally biased region" description="Acidic residues" evidence="7">
    <location>
        <begin position="1451"/>
        <end position="1475"/>
    </location>
</feature>
<dbReference type="GO" id="GO:0000086">
    <property type="term" value="P:G2/M transition of mitotic cell cycle"/>
    <property type="evidence" value="ECO:0007669"/>
    <property type="project" value="Ensembl"/>
</dbReference>
<reference evidence="9" key="3">
    <citation type="submission" date="2025-09" db="UniProtKB">
        <authorList>
            <consortium name="Ensembl"/>
        </authorList>
    </citation>
    <scope>IDENTIFICATION</scope>
    <source>
        <strain evidence="9">2N</strain>
    </source>
</reference>
<feature type="region of interest" description="Disordered" evidence="7">
    <location>
        <begin position="980"/>
        <end position="1035"/>
    </location>
</feature>
<dbReference type="InterPro" id="IPR031211">
    <property type="entry name" value="Nestin"/>
</dbReference>
<feature type="compositionally biased region" description="Basic and acidic residues" evidence="7">
    <location>
        <begin position="586"/>
        <end position="631"/>
    </location>
</feature>
<name>A0A286XLL9_CAVPO</name>
<dbReference type="FunFam" id="1.20.5.170:FF:000081">
    <property type="entry name" value="Nestin"/>
    <property type="match status" value="1"/>
</dbReference>
<feature type="region of interest" description="Disordered" evidence="7">
    <location>
        <begin position="1098"/>
        <end position="1210"/>
    </location>
</feature>
<dbReference type="PANTHER" id="PTHR47051">
    <property type="entry name" value="NESTIN"/>
    <property type="match status" value="1"/>
</dbReference>
<feature type="compositionally biased region" description="Polar residues" evidence="7">
    <location>
        <begin position="446"/>
        <end position="471"/>
    </location>
</feature>
<evidence type="ECO:0000313" key="9">
    <source>
        <dbReference type="Ensembl" id="ENSCPOP00000026301.1"/>
    </source>
</evidence>
<dbReference type="GO" id="GO:0072089">
    <property type="term" value="P:stem cell proliferation"/>
    <property type="evidence" value="ECO:0007669"/>
    <property type="project" value="Ensembl"/>
</dbReference>
<feature type="compositionally biased region" description="Acidic residues" evidence="7">
    <location>
        <begin position="1508"/>
        <end position="1528"/>
    </location>
</feature>
<feature type="compositionally biased region" description="Basic and acidic residues" evidence="7">
    <location>
        <begin position="1361"/>
        <end position="1371"/>
    </location>
</feature>
<dbReference type="RefSeq" id="XP_003475442.1">
    <property type="nucleotide sequence ID" value="XM_003475394.3"/>
</dbReference>
<comment type="function">
    <text evidence="3">Required for brain and eye development. Promotes the disassembly of phosphorylated vimentin intermediate filaments (IF) during mitosis and may play a role in the trafficking and distribution of IF proteins and other cellular factors to daughter cells during progenitor cell division. Required for survival, renewal and mitogen-stimulated proliferation of neural progenitor cells.</text>
</comment>
<gene>
    <name evidence="9" type="primary">NES</name>
</gene>
<feature type="region of interest" description="Disordered" evidence="7">
    <location>
        <begin position="1574"/>
        <end position="1689"/>
    </location>
</feature>
<feature type="coiled-coil region" evidence="6">
    <location>
        <begin position="12"/>
        <end position="46"/>
    </location>
</feature>
<feature type="compositionally biased region" description="Acidic residues" evidence="7">
    <location>
        <begin position="1595"/>
        <end position="1608"/>
    </location>
</feature>
<organism evidence="9 10">
    <name type="scientific">Cavia porcellus</name>
    <name type="common">Guinea pig</name>
    <dbReference type="NCBI Taxonomy" id="10141"/>
    <lineage>
        <taxon>Eukaryota</taxon>
        <taxon>Metazoa</taxon>
        <taxon>Chordata</taxon>
        <taxon>Craniata</taxon>
        <taxon>Vertebrata</taxon>
        <taxon>Euteleostomi</taxon>
        <taxon>Mammalia</taxon>
        <taxon>Eutheria</taxon>
        <taxon>Euarchontoglires</taxon>
        <taxon>Glires</taxon>
        <taxon>Rodentia</taxon>
        <taxon>Hystricomorpha</taxon>
        <taxon>Caviidae</taxon>
        <taxon>Cavia</taxon>
    </lineage>
</organism>
<dbReference type="SMART" id="SM01391">
    <property type="entry name" value="Filament"/>
    <property type="match status" value="1"/>
</dbReference>
<dbReference type="GO" id="GO:0005882">
    <property type="term" value="C:intermediate filament"/>
    <property type="evidence" value="ECO:0007669"/>
    <property type="project" value="UniProtKB-KW"/>
</dbReference>
<evidence type="ECO:0000256" key="4">
    <source>
        <dbReference type="ARBA" id="ARBA00072273"/>
    </source>
</evidence>
<feature type="region of interest" description="Disordered" evidence="7">
    <location>
        <begin position="747"/>
        <end position="871"/>
    </location>
</feature>
<dbReference type="GeneTree" id="ENSGT00940000162240"/>
<dbReference type="Gene3D" id="1.20.5.1160">
    <property type="entry name" value="Vasodilator-stimulated phosphoprotein"/>
    <property type="match status" value="1"/>
</dbReference>
<sequence>MDGCVGEESFQLWELNRRLEAYLARVKALEEQNAQLSAELGGLRSQSGDTSWRAGADGKLAALRALVDQRWREKHAAEVQRDSLADELEGVAGRCQQLRMARERSVEEAARSRRAVEAEQRARDWLSAQAADLERELEALRAAHEEERASLHAQVACTPRRPAPPRGPPAPAPEVEELARRLGEAWRGAVRGYQERVAHLESSLGQARERLGRAMQGAREGRLELQQLRAERGGLQERRAALEQRLEDRWQERLRATEKFQLAVEALEQEKQGLQNQIAQVLEGRQQLAHLKMSLSLEVATYRTLLEAENSRLQTPGGSPKTFLSFQDPKLELHFPVIPEGQHLGPVLSPTSFRSPLPNMLQIPVPAFLKSQEFLQARTPTLASTPIPPTPQAACPAAIAEARAQDDPCSLLPPQSGRQQAPEPLWAEAQEATTAGILPGPEEPGSKQQEASPGQSPEDQASLTQLLSPDQPSVEAKDRELRWSRTSSVSQEEGKEQMRGLVEKETTIEVQVVSSLQQQTWQEGEDLDMKEIQDSQGPLEKETLKVLGEEIQQPLMPLENQSHEAQEKEDQEFLKSLEDENLETLSLEKENQEVRSFEEKDMDAERPLEKEITELPESTGKENSQRLQSLEKEHQDSLETVLFPGKGNQELVRSLKEENLEEALRMCEKETQKPLSSQEVEDQEMWKSLPDENQESLKYLEDETSKDNQEPLTFLEENGKTVKPLEKEKQELLKSLEEEDKKFVRTLEKEDQESLRSLETADQGNVGALEKENQESLRSLEEEEEKAMRPSEKESLEQLKYVEEDENTVRPLEKEKQEPLGSLEDQKTMRPLEKENEERLWSLEEGQKNVRPLEKEKQEPWKSLEEQDQKIMRPLEKGDQELLNSLEEDQETLQTLEKETQQSLRAPGEEGQMTMRLLEKMNPEPLKSLGNEQETVRSLEKEDQELFKSLKGESTEAVRSSDIQNLESLKSAEEDLEMLKSPEAEESLQSLEKRNRETVKPLEKEMQETLGSVEENQEMLSPQEKEKQERLRPVGEWNLQNLRSPEEAGKEVHKDLETEGSLLNGENQELLRSLKDTQELPLSENQQIWEDIAMEDQDLAQEAPSSREEVGDEGEAELGLREQDGNSAAEAWSIGTPEPKEQRDSAEGANRYGNAEGPQDLQGPPEEVGAPGLGASQEMAEVAEPRQEDEDEGPESGQGSLGVTWESETVKSLSAAGAELGLEQGVGELEDQKDLAHSALQETGQSPPVEDNLEAESAQGLEGSGQDHMESALSDPPSRSMNLGEPPKGWEELEPEASVGTEEVSPSDAPQPRPLGSEDAQDAQPVLGPTEPHAPTLIVEESSGTQLQNEAGQEAGWGLKGRTEVLGKVEGEQEELGPEEISEDLQEEEEESRAESEADELGETLPDSTPLSLYLRSPSSPGWDMAGEERPSPQGEARKEGCDPAVPGPPSEEEDGEDDRGQDSDLSDEFEDLETEASLPGRPKNVVEPLGQVAQLLEPAVWDRDGESDGFADEESGEEAEEEGEEGQEPGALQWGPGSSVGSLQTLSSSQREALLAPEPLGINVPWNDSLQGAMVDVPVTAPEIESQDSAEPSGSEESDSAPWEEDQVPGPLETVEDTGPGDNHSINGDPNLEEKSENTSGRAMNGLEQSRGEGHGTPEPPNGDQGASSQVEEGVALKTPWAGAPVHLGPSQFLKFNLREGDGDSWSSGED</sequence>
<feature type="compositionally biased region" description="Basic and acidic residues" evidence="7">
    <location>
        <begin position="747"/>
        <end position="756"/>
    </location>
</feature>
<dbReference type="GeneID" id="100714875"/>
<dbReference type="OrthoDB" id="8886319at2759"/>
<dbReference type="GO" id="GO:0019215">
    <property type="term" value="F:intermediate filament binding"/>
    <property type="evidence" value="ECO:0007669"/>
    <property type="project" value="InterPro"/>
</dbReference>
<feature type="compositionally biased region" description="Basic and acidic residues" evidence="7">
    <location>
        <begin position="1427"/>
        <end position="1442"/>
    </location>
</feature>
<dbReference type="Gene3D" id="1.20.5.170">
    <property type="match status" value="1"/>
</dbReference>
<feature type="compositionally biased region" description="Basic and acidic residues" evidence="7">
    <location>
        <begin position="991"/>
        <end position="1007"/>
    </location>
</feature>
<dbReference type="InterPro" id="IPR018039">
    <property type="entry name" value="IF_conserved"/>
</dbReference>
<dbReference type="PROSITE" id="PS00226">
    <property type="entry name" value="IF_ROD_1"/>
    <property type="match status" value="1"/>
</dbReference>
<evidence type="ECO:0000313" key="10">
    <source>
        <dbReference type="Proteomes" id="UP000005447"/>
    </source>
</evidence>
<keyword evidence="2 6" id="KW-0175">Coiled coil</keyword>
<feature type="region of interest" description="Disordered" evidence="7">
    <location>
        <begin position="668"/>
        <end position="696"/>
    </location>
</feature>
<evidence type="ECO:0000259" key="8">
    <source>
        <dbReference type="PROSITE" id="PS51842"/>
    </source>
</evidence>
<dbReference type="STRING" id="10141.ENSCPOP00000026301"/>
<keyword evidence="10" id="KW-1185">Reference proteome</keyword>
<dbReference type="CTD" id="10763"/>
<dbReference type="GO" id="GO:0031730">
    <property type="term" value="F:CCR5 chemokine receptor binding"/>
    <property type="evidence" value="ECO:0007669"/>
    <property type="project" value="TreeGrafter"/>
</dbReference>
<dbReference type="PANTHER" id="PTHR47051:SF1">
    <property type="entry name" value="NESTIN"/>
    <property type="match status" value="1"/>
</dbReference>
<feature type="compositionally biased region" description="Pro residues" evidence="7">
    <location>
        <begin position="161"/>
        <end position="172"/>
    </location>
</feature>
<feature type="coiled-coil region" evidence="6">
    <location>
        <begin position="190"/>
        <end position="284"/>
    </location>
</feature>
<proteinExistence type="inferred from homology"/>
<dbReference type="KEGG" id="cpoc:100714875"/>
<dbReference type="FunCoup" id="A0A286XLL9">
    <property type="interactions" value="121"/>
</dbReference>
<feature type="compositionally biased region" description="Basic and acidic residues" evidence="7">
    <location>
        <begin position="769"/>
        <end position="871"/>
    </location>
</feature>
<protein>
    <recommendedName>
        <fullName evidence="4">Nestin</fullName>
    </recommendedName>
</protein>
<keyword evidence="1 5" id="KW-0403">Intermediate filament</keyword>
<reference evidence="9" key="2">
    <citation type="submission" date="2025-08" db="UniProtKB">
        <authorList>
            <consortium name="Ensembl"/>
        </authorList>
    </citation>
    <scope>IDENTIFICATION</scope>
    <source>
        <strain evidence="9">2N</strain>
    </source>
</reference>
<feature type="region of interest" description="Disordered" evidence="7">
    <location>
        <begin position="436"/>
        <end position="502"/>
    </location>
</feature>
<feature type="compositionally biased region" description="Basic and acidic residues" evidence="7">
    <location>
        <begin position="1023"/>
        <end position="1033"/>
    </location>
</feature>
<evidence type="ECO:0000256" key="3">
    <source>
        <dbReference type="ARBA" id="ARBA00058665"/>
    </source>
</evidence>
<evidence type="ECO:0000256" key="7">
    <source>
        <dbReference type="SAM" id="MobiDB-lite"/>
    </source>
</evidence>
<dbReference type="GO" id="GO:0030844">
    <property type="term" value="P:positive regulation of intermediate filament depolymerization"/>
    <property type="evidence" value="ECO:0007669"/>
    <property type="project" value="TreeGrafter"/>
</dbReference>
<feature type="region of interest" description="Disordered" evidence="7">
    <location>
        <begin position="1222"/>
        <end position="1551"/>
    </location>
</feature>
<accession>A0A286XLL9</accession>
<reference evidence="10" key="1">
    <citation type="journal article" date="2011" name="Nature">
        <title>A high-resolution map of human evolutionary constraint using 29 mammals.</title>
        <authorList>
            <person name="Lindblad-Toh K."/>
            <person name="Garber M."/>
            <person name="Zuk O."/>
            <person name="Lin M.F."/>
            <person name="Parker B.J."/>
            <person name="Washietl S."/>
            <person name="Kheradpour P."/>
            <person name="Ernst J."/>
            <person name="Jordan G."/>
            <person name="Mauceli E."/>
            <person name="Ward L.D."/>
            <person name="Lowe C.B."/>
            <person name="Holloway A.K."/>
            <person name="Clamp M."/>
            <person name="Gnerre S."/>
            <person name="Alfoldi J."/>
            <person name="Beal K."/>
            <person name="Chang J."/>
            <person name="Clawson H."/>
            <person name="Cuff J."/>
            <person name="Di Palma F."/>
            <person name="Fitzgerald S."/>
            <person name="Flicek P."/>
            <person name="Guttman M."/>
            <person name="Hubisz M.J."/>
            <person name="Jaffe D.B."/>
            <person name="Jungreis I."/>
            <person name="Kent W.J."/>
            <person name="Kostka D."/>
            <person name="Lara M."/>
            <person name="Martins A.L."/>
            <person name="Massingham T."/>
            <person name="Moltke I."/>
            <person name="Raney B.J."/>
            <person name="Rasmussen M.D."/>
            <person name="Robinson J."/>
            <person name="Stark A."/>
            <person name="Vilella A.J."/>
            <person name="Wen J."/>
            <person name="Xie X."/>
            <person name="Zody M.C."/>
            <person name="Baldwin J."/>
            <person name="Bloom T."/>
            <person name="Chin C.W."/>
            <person name="Heiman D."/>
            <person name="Nicol R."/>
            <person name="Nusbaum C."/>
            <person name="Young S."/>
            <person name="Wilkinson J."/>
            <person name="Worley K.C."/>
            <person name="Kovar C.L."/>
            <person name="Muzny D.M."/>
            <person name="Gibbs R.A."/>
            <person name="Cree A."/>
            <person name="Dihn H.H."/>
            <person name="Fowler G."/>
            <person name="Jhangiani S."/>
            <person name="Joshi V."/>
            <person name="Lee S."/>
            <person name="Lewis L.R."/>
            <person name="Nazareth L.V."/>
            <person name="Okwuonu G."/>
            <person name="Santibanez J."/>
            <person name="Warren W.C."/>
            <person name="Mardis E.R."/>
            <person name="Weinstock G.M."/>
            <person name="Wilson R.K."/>
            <person name="Delehaunty K."/>
            <person name="Dooling D."/>
            <person name="Fronik C."/>
            <person name="Fulton L."/>
            <person name="Fulton B."/>
            <person name="Graves T."/>
            <person name="Minx P."/>
            <person name="Sodergren E."/>
            <person name="Birney E."/>
            <person name="Margulies E.H."/>
            <person name="Herrero J."/>
            <person name="Green E.D."/>
            <person name="Haussler D."/>
            <person name="Siepel A."/>
            <person name="Goldman N."/>
            <person name="Pollard K.S."/>
            <person name="Pedersen J.S."/>
            <person name="Lander E.S."/>
            <person name="Kellis M."/>
        </authorList>
    </citation>
    <scope>NUCLEOTIDE SEQUENCE [LARGE SCALE GENOMIC DNA]</scope>
    <source>
        <strain evidence="10">2N</strain>
    </source>
</reference>
<evidence type="ECO:0000256" key="6">
    <source>
        <dbReference type="SAM" id="Coils"/>
    </source>
</evidence>
<feature type="compositionally biased region" description="Acidic residues" evidence="7">
    <location>
        <begin position="1372"/>
        <end position="1402"/>
    </location>
</feature>
<comment type="similarity">
    <text evidence="5">Belongs to the intermediate filament family.</text>
</comment>
<dbReference type="Bgee" id="ENSCPOG00000034710">
    <property type="expression patterns" value="Expressed in adult mammalian kidney and 13 other cell types or tissues"/>
</dbReference>
<dbReference type="Proteomes" id="UP000005447">
    <property type="component" value="Unassembled WGS sequence"/>
</dbReference>
<dbReference type="PROSITE" id="PS51842">
    <property type="entry name" value="IF_ROD_2"/>
    <property type="match status" value="1"/>
</dbReference>
<dbReference type="Pfam" id="PF00038">
    <property type="entry name" value="Filament"/>
    <property type="match status" value="2"/>
</dbReference>
<feature type="region of interest" description="Disordered" evidence="7">
    <location>
        <begin position="149"/>
        <end position="175"/>
    </location>
</feature>
<dbReference type="InParanoid" id="A0A286XLL9"/>
<evidence type="ECO:0000256" key="2">
    <source>
        <dbReference type="ARBA" id="ARBA00023054"/>
    </source>
</evidence>